<dbReference type="Proteomes" id="UP001595765">
    <property type="component" value="Unassembled WGS sequence"/>
</dbReference>
<reference evidence="3" key="1">
    <citation type="journal article" date="2019" name="Int. J. Syst. Evol. Microbiol.">
        <title>The Global Catalogue of Microorganisms (GCM) 10K type strain sequencing project: providing services to taxonomists for standard genome sequencing and annotation.</title>
        <authorList>
            <consortium name="The Broad Institute Genomics Platform"/>
            <consortium name="The Broad Institute Genome Sequencing Center for Infectious Disease"/>
            <person name="Wu L."/>
            <person name="Ma J."/>
        </authorList>
    </citation>
    <scope>NUCLEOTIDE SEQUENCE [LARGE SCALE GENOMIC DNA]</scope>
    <source>
        <strain evidence="3">CGMCC 4.7237</strain>
    </source>
</reference>
<keyword evidence="1" id="KW-0472">Membrane</keyword>
<keyword evidence="1" id="KW-1133">Transmembrane helix</keyword>
<protein>
    <recommendedName>
        <fullName evidence="4">DUF1440 domain-containing protein</fullName>
    </recommendedName>
</protein>
<organism evidence="2 3">
    <name type="scientific">Streptomyces polygonati</name>
    <dbReference type="NCBI Taxonomy" id="1617087"/>
    <lineage>
        <taxon>Bacteria</taxon>
        <taxon>Bacillati</taxon>
        <taxon>Actinomycetota</taxon>
        <taxon>Actinomycetes</taxon>
        <taxon>Kitasatosporales</taxon>
        <taxon>Streptomycetaceae</taxon>
        <taxon>Streptomyces</taxon>
    </lineage>
</organism>
<dbReference type="RefSeq" id="WP_386429342.1">
    <property type="nucleotide sequence ID" value="NZ_JBHSBB010000010.1"/>
</dbReference>
<gene>
    <name evidence="2" type="ORF">ACFO3J_13030</name>
</gene>
<dbReference type="EMBL" id="JBHSBB010000010">
    <property type="protein sequence ID" value="MFC4032403.1"/>
    <property type="molecule type" value="Genomic_DNA"/>
</dbReference>
<sequence length="156" mass="15946">MTTLLKGVMYGAAAGAAGTTVLDSVTYLDMTFRGRPASHTPEATVERLARDLHVAVPGNAAKRRNRIAGLAPLTGIAAGVGMGAVLGLARAAGWRPPVAVTYAAATVGALIGTNGPMTVLKVTDPRTWTAGDWAADIVPHLAYAALTVSVLTWLDG</sequence>
<name>A0ABV8HK34_9ACTN</name>
<proteinExistence type="predicted"/>
<keyword evidence="3" id="KW-1185">Reference proteome</keyword>
<evidence type="ECO:0000313" key="3">
    <source>
        <dbReference type="Proteomes" id="UP001595765"/>
    </source>
</evidence>
<evidence type="ECO:0008006" key="4">
    <source>
        <dbReference type="Google" id="ProtNLM"/>
    </source>
</evidence>
<accession>A0ABV8HK34</accession>
<evidence type="ECO:0000256" key="1">
    <source>
        <dbReference type="SAM" id="Phobius"/>
    </source>
</evidence>
<comment type="caution">
    <text evidence="2">The sequence shown here is derived from an EMBL/GenBank/DDBJ whole genome shotgun (WGS) entry which is preliminary data.</text>
</comment>
<evidence type="ECO:0000313" key="2">
    <source>
        <dbReference type="EMBL" id="MFC4032403.1"/>
    </source>
</evidence>
<keyword evidence="1" id="KW-0812">Transmembrane</keyword>
<feature type="transmembrane region" description="Helical" evidence="1">
    <location>
        <begin position="94"/>
        <end position="112"/>
    </location>
</feature>
<feature type="transmembrane region" description="Helical" evidence="1">
    <location>
        <begin position="67"/>
        <end position="88"/>
    </location>
</feature>